<dbReference type="Pfam" id="PF01753">
    <property type="entry name" value="zf-MYND"/>
    <property type="match status" value="1"/>
</dbReference>
<dbReference type="PROSITE" id="PS01360">
    <property type="entry name" value="ZF_MYND_1"/>
    <property type="match status" value="1"/>
</dbReference>
<sequence length="573" mass="63463">MAKVFENATPVAAAEPEETWSLGDRVIVQDTFHHQESTLLHPISVVRSQNGCHSCGSDATMNCSACKMTFYCSRDCQKRDWKTHKTTCQKTKKDSSSQGAMIELYQGMHGTVAQVDAQEGMVSVDMDLSATRLRLHNTMLKREPPISETAQQRRAQVQGGRLVEVEGRAMDLVVNCLRYIAAQIFMSLGEEVQDLTDVERIRAQGGEMGLIKINTMTSTAWSFWKDGRGHPRSRDAGVYDHLCQFLGIQLPEDNPGILEQNPPMKLAVQSLEDVSATESWNCRVSGDFWIVGFDQDGTYLIPDEQREVVYQCVGIVNPIWPMVRANNPNNFVMMSLTMIPWYGRLVYDGVLTPPQGLPLTPVARDKLQQRLERSLARATEEGRVIGRLTQLEVPGGSRKGLHDNIASSIDNHTKPKAQGPPTAQEADFLAQLAGIPKSSDASASEENPGAFWVFRRMGYNEVNNPEHKGLIMVAQAELGQSFALGEFSCSQGLAPVSVDILQDLVKWSRQQGTRPAVVGIDDIDCFERLQFLLDHPSAQGVDTRVQYYAPPSAEETRAAMAAGNYELSHGMYG</sequence>
<dbReference type="EMBL" id="HBHT01022762">
    <property type="protein sequence ID" value="CAD9973045.1"/>
    <property type="molecule type" value="Transcribed_RNA"/>
</dbReference>
<dbReference type="SUPFAM" id="SSF144232">
    <property type="entry name" value="HIT/MYND zinc finger-like"/>
    <property type="match status" value="1"/>
</dbReference>
<proteinExistence type="predicted"/>
<evidence type="ECO:0000256" key="2">
    <source>
        <dbReference type="ARBA" id="ARBA00022771"/>
    </source>
</evidence>
<dbReference type="AlphaFoldDB" id="A0A7S2YFB8"/>
<evidence type="ECO:0000259" key="5">
    <source>
        <dbReference type="PROSITE" id="PS50865"/>
    </source>
</evidence>
<dbReference type="InterPro" id="IPR002893">
    <property type="entry name" value="Znf_MYND"/>
</dbReference>
<gene>
    <name evidence="6" type="ORF">APAL1065_LOCUS15266</name>
</gene>
<evidence type="ECO:0000256" key="1">
    <source>
        <dbReference type="ARBA" id="ARBA00022723"/>
    </source>
</evidence>
<keyword evidence="1" id="KW-0479">Metal-binding</keyword>
<evidence type="ECO:0000313" key="6">
    <source>
        <dbReference type="EMBL" id="CAD9973045.1"/>
    </source>
</evidence>
<evidence type="ECO:0000256" key="4">
    <source>
        <dbReference type="PROSITE-ProRule" id="PRU00134"/>
    </source>
</evidence>
<reference evidence="6" key="1">
    <citation type="submission" date="2021-01" db="EMBL/GenBank/DDBJ databases">
        <authorList>
            <person name="Corre E."/>
            <person name="Pelletier E."/>
            <person name="Niang G."/>
            <person name="Scheremetjew M."/>
            <person name="Finn R."/>
            <person name="Kale V."/>
            <person name="Holt S."/>
            <person name="Cochrane G."/>
            <person name="Meng A."/>
            <person name="Brown T."/>
            <person name="Cohen L."/>
        </authorList>
    </citation>
    <scope>NUCLEOTIDE SEQUENCE</scope>
    <source>
        <strain evidence="6">CCMP125</strain>
    </source>
</reference>
<keyword evidence="2 4" id="KW-0863">Zinc-finger</keyword>
<keyword evidence="3" id="KW-0862">Zinc</keyword>
<dbReference type="Gene3D" id="6.10.140.2220">
    <property type="match status" value="1"/>
</dbReference>
<dbReference type="GO" id="GO:0008270">
    <property type="term" value="F:zinc ion binding"/>
    <property type="evidence" value="ECO:0007669"/>
    <property type="project" value="UniProtKB-KW"/>
</dbReference>
<organism evidence="6">
    <name type="scientific">Entomoneis paludosa</name>
    <dbReference type="NCBI Taxonomy" id="265537"/>
    <lineage>
        <taxon>Eukaryota</taxon>
        <taxon>Sar</taxon>
        <taxon>Stramenopiles</taxon>
        <taxon>Ochrophyta</taxon>
        <taxon>Bacillariophyta</taxon>
        <taxon>Bacillariophyceae</taxon>
        <taxon>Bacillariophycidae</taxon>
        <taxon>Entomoneidaceae</taxon>
        <taxon>Entomoneis</taxon>
    </lineage>
</organism>
<feature type="domain" description="MYND-type" evidence="5">
    <location>
        <begin position="52"/>
        <end position="88"/>
    </location>
</feature>
<protein>
    <recommendedName>
        <fullName evidence="5">MYND-type domain-containing protein</fullName>
    </recommendedName>
</protein>
<name>A0A7S2YFB8_9STRA</name>
<evidence type="ECO:0000256" key="3">
    <source>
        <dbReference type="ARBA" id="ARBA00022833"/>
    </source>
</evidence>
<dbReference type="PROSITE" id="PS50865">
    <property type="entry name" value="ZF_MYND_2"/>
    <property type="match status" value="1"/>
</dbReference>
<accession>A0A7S2YFB8</accession>